<dbReference type="eggNOG" id="COG1622">
    <property type="taxonomic scope" value="Bacteria"/>
</dbReference>
<accession>S3HLD1</accession>
<dbReference type="PROSITE" id="PS50857">
    <property type="entry name" value="COX2_CUA"/>
    <property type="match status" value="1"/>
</dbReference>
<keyword evidence="9 16" id="KW-1133">Transmembrane helix</keyword>
<evidence type="ECO:0000256" key="7">
    <source>
        <dbReference type="ARBA" id="ARBA00022967"/>
    </source>
</evidence>
<feature type="domain" description="Cytochrome oxidase subunit II copper A binding" evidence="17">
    <location>
        <begin position="141"/>
        <end position="285"/>
    </location>
</feature>
<dbReference type="PRINTS" id="PR01166">
    <property type="entry name" value="CYCOXIDASEII"/>
</dbReference>
<comment type="cofactor">
    <cofactor evidence="15">
        <name>Cu cation</name>
        <dbReference type="ChEBI" id="CHEBI:23378"/>
    </cofactor>
    <text evidence="15">Binds a copper A center.</text>
</comment>
<keyword evidence="10 15" id="KW-0186">Copper</keyword>
<evidence type="ECO:0000256" key="2">
    <source>
        <dbReference type="ARBA" id="ARBA00007866"/>
    </source>
</evidence>
<name>S3HLD1_9HYPH</name>
<dbReference type="NCBIfam" id="TIGR02866">
    <property type="entry name" value="CoxB"/>
    <property type="match status" value="1"/>
</dbReference>
<keyword evidence="3 14" id="KW-0813">Transport</keyword>
<reference evidence="19 20" key="1">
    <citation type="journal article" date="2012" name="J. Bacteriol.">
        <title>Genome sequence of Rhizobium grahamii CCGE502, a broad-host-range symbiont with low nodulation competitiveness in Phaseolus vulgaris.</title>
        <authorList>
            <person name="Althabegoiti M.J."/>
            <person name="Lozano L."/>
            <person name="Torres-Tejerizo G."/>
            <person name="Ormeno-Orrillo E."/>
            <person name="Rogel M.A."/>
            <person name="Gonzalez V."/>
            <person name="Martinez-Romero E."/>
        </authorList>
    </citation>
    <scope>NUCLEOTIDE SEQUENCE [LARGE SCALE GENOMIC DNA]</scope>
    <source>
        <strain evidence="19 20">CCGE 502</strain>
    </source>
</reference>
<dbReference type="AlphaFoldDB" id="S3HLD1"/>
<sequence length="316" mass="34764">MARILCVILRRSALEGDFKVIKKAYAALTALVCLLFASGSYADQPMPWQATLQPAATPIMRDIHWFEQYTLWFIVPITLFVLVLLIVVCLKFRAGANPVPSKTSHNTMIEVAWTVGPVLVLLFLAVPSFNLLTAQLTLPENPDVTIKATATQWQWNYEYEGSGENPLAFDSFLLKDADRAAAGKEDKAIYPRLLTVDNELVLPVNKTVRVLVTAAPTDVIHAFAMPSFGVKIDAVPGRLNETWFRAEREGLFYGQCSELCGKDHAFMPIAIRVVSEDKYKQWLAGAATDLPGAYKTLMAATDGAASTVNVAENVAQ</sequence>
<dbReference type="InterPro" id="IPR036257">
    <property type="entry name" value="Cyt_c_oxidase_su2_TM_sf"/>
</dbReference>
<keyword evidence="5 14" id="KW-0812">Transmembrane</keyword>
<dbReference type="PROSITE" id="PS00078">
    <property type="entry name" value="COX2"/>
    <property type="match status" value="1"/>
</dbReference>
<evidence type="ECO:0000313" key="19">
    <source>
        <dbReference type="EMBL" id="EPE99444.1"/>
    </source>
</evidence>
<dbReference type="GO" id="GO:0005886">
    <property type="term" value="C:plasma membrane"/>
    <property type="evidence" value="ECO:0007669"/>
    <property type="project" value="UniProtKB-SubCell"/>
</dbReference>
<evidence type="ECO:0000256" key="4">
    <source>
        <dbReference type="ARBA" id="ARBA00022660"/>
    </source>
</evidence>
<comment type="catalytic activity">
    <reaction evidence="13 15">
        <text>4 Fe(II)-[cytochrome c] + O2 + 8 H(+)(in) = 4 Fe(III)-[cytochrome c] + 2 H2O + 4 H(+)(out)</text>
        <dbReference type="Rhea" id="RHEA:11436"/>
        <dbReference type="Rhea" id="RHEA-COMP:10350"/>
        <dbReference type="Rhea" id="RHEA-COMP:14399"/>
        <dbReference type="ChEBI" id="CHEBI:15377"/>
        <dbReference type="ChEBI" id="CHEBI:15378"/>
        <dbReference type="ChEBI" id="CHEBI:15379"/>
        <dbReference type="ChEBI" id="CHEBI:29033"/>
        <dbReference type="ChEBI" id="CHEBI:29034"/>
        <dbReference type="EC" id="7.1.1.9"/>
    </reaction>
</comment>
<comment type="similarity">
    <text evidence="2 14">Belongs to the cytochrome c oxidase subunit 2 family.</text>
</comment>
<evidence type="ECO:0000259" key="18">
    <source>
        <dbReference type="PROSITE" id="PS50999"/>
    </source>
</evidence>
<keyword evidence="20" id="KW-1185">Reference proteome</keyword>
<evidence type="ECO:0000259" key="17">
    <source>
        <dbReference type="PROSITE" id="PS50857"/>
    </source>
</evidence>
<evidence type="ECO:0000256" key="12">
    <source>
        <dbReference type="ARBA" id="ARBA00024688"/>
    </source>
</evidence>
<dbReference type="InterPro" id="IPR002429">
    <property type="entry name" value="CcO_II-like_C"/>
</dbReference>
<dbReference type="Pfam" id="PF02790">
    <property type="entry name" value="COX2_TM"/>
    <property type="match status" value="1"/>
</dbReference>
<dbReference type="SUPFAM" id="SSF49503">
    <property type="entry name" value="Cupredoxins"/>
    <property type="match status" value="1"/>
</dbReference>
<dbReference type="GO" id="GO:0004129">
    <property type="term" value="F:cytochrome-c oxidase activity"/>
    <property type="evidence" value="ECO:0007669"/>
    <property type="project" value="UniProtKB-EC"/>
</dbReference>
<feature type="transmembrane region" description="Helical" evidence="16">
    <location>
        <begin position="69"/>
        <end position="90"/>
    </location>
</feature>
<keyword evidence="11 16" id="KW-0472">Membrane</keyword>
<evidence type="ECO:0000256" key="8">
    <source>
        <dbReference type="ARBA" id="ARBA00022982"/>
    </source>
</evidence>
<dbReference type="HOGENOM" id="CLU_036876_2_0_5"/>
<comment type="subcellular location">
    <subcellularLocation>
        <location evidence="14">Cell membrane</location>
        <topology evidence="14">Multi-pass membrane protein</topology>
    </subcellularLocation>
    <subcellularLocation>
        <location evidence="1">Membrane</location>
        <topology evidence="1">Multi-pass membrane protein</topology>
    </subcellularLocation>
</comment>
<dbReference type="PANTHER" id="PTHR22888:SF9">
    <property type="entry name" value="CYTOCHROME C OXIDASE SUBUNIT 2"/>
    <property type="match status" value="1"/>
</dbReference>
<dbReference type="InterPro" id="IPR008972">
    <property type="entry name" value="Cupredoxin"/>
</dbReference>
<comment type="function">
    <text evidence="12 15">Subunits I and II form the functional core of the enzyme complex. Electrons originating in cytochrome c are transferred via heme a and Cu(A) to the binuclear center formed by heme a3 and Cu(B).</text>
</comment>
<evidence type="ECO:0000256" key="14">
    <source>
        <dbReference type="RuleBase" id="RU000456"/>
    </source>
</evidence>
<dbReference type="EMBL" id="AEYE02000005">
    <property type="protein sequence ID" value="EPE99444.1"/>
    <property type="molecule type" value="Genomic_DNA"/>
</dbReference>
<evidence type="ECO:0000256" key="5">
    <source>
        <dbReference type="ARBA" id="ARBA00022692"/>
    </source>
</evidence>
<dbReference type="InterPro" id="IPR014222">
    <property type="entry name" value="Cyt_c_oxidase_su2"/>
</dbReference>
<evidence type="ECO:0000256" key="9">
    <source>
        <dbReference type="ARBA" id="ARBA00022989"/>
    </source>
</evidence>
<dbReference type="Gene3D" id="2.60.40.420">
    <property type="entry name" value="Cupredoxins - blue copper proteins"/>
    <property type="match status" value="1"/>
</dbReference>
<dbReference type="InterPro" id="IPR034210">
    <property type="entry name" value="CcO_II_C"/>
</dbReference>
<dbReference type="GO" id="GO:0042773">
    <property type="term" value="P:ATP synthesis coupled electron transport"/>
    <property type="evidence" value="ECO:0007669"/>
    <property type="project" value="TreeGrafter"/>
</dbReference>
<keyword evidence="8 14" id="KW-0249">Electron transport</keyword>
<dbReference type="SUPFAM" id="SSF81464">
    <property type="entry name" value="Cytochrome c oxidase subunit II-like, transmembrane region"/>
    <property type="match status" value="1"/>
</dbReference>
<dbReference type="GO" id="GO:0016491">
    <property type="term" value="F:oxidoreductase activity"/>
    <property type="evidence" value="ECO:0007669"/>
    <property type="project" value="InterPro"/>
</dbReference>
<evidence type="ECO:0000256" key="15">
    <source>
        <dbReference type="RuleBase" id="RU004024"/>
    </source>
</evidence>
<evidence type="ECO:0000256" key="1">
    <source>
        <dbReference type="ARBA" id="ARBA00004141"/>
    </source>
</evidence>
<proteinExistence type="inferred from homology"/>
<evidence type="ECO:0000256" key="6">
    <source>
        <dbReference type="ARBA" id="ARBA00022723"/>
    </source>
</evidence>
<evidence type="ECO:0000256" key="11">
    <source>
        <dbReference type="ARBA" id="ARBA00023136"/>
    </source>
</evidence>
<feature type="domain" description="Cytochrome oxidase subunit II transmembrane region profile" evidence="18">
    <location>
        <begin position="44"/>
        <end position="139"/>
    </location>
</feature>
<dbReference type="EC" id="7.1.1.9" evidence="15"/>
<dbReference type="STRING" id="990285.RGCCGE502_04655"/>
<dbReference type="GO" id="GO:0005507">
    <property type="term" value="F:copper ion binding"/>
    <property type="evidence" value="ECO:0007669"/>
    <property type="project" value="InterPro"/>
</dbReference>
<protein>
    <recommendedName>
        <fullName evidence="15">Cytochrome c oxidase subunit 2</fullName>
        <ecNumber evidence="15">7.1.1.9</ecNumber>
    </recommendedName>
</protein>
<dbReference type="InterPro" id="IPR011759">
    <property type="entry name" value="Cyt_c_oxidase_su2_TM_dom"/>
</dbReference>
<evidence type="ECO:0000256" key="3">
    <source>
        <dbReference type="ARBA" id="ARBA00022448"/>
    </source>
</evidence>
<dbReference type="InterPro" id="IPR045187">
    <property type="entry name" value="CcO_II"/>
</dbReference>
<keyword evidence="6 15" id="KW-0479">Metal-binding</keyword>
<dbReference type="Gene3D" id="1.10.287.90">
    <property type="match status" value="1"/>
</dbReference>
<comment type="caution">
    <text evidence="19">The sequence shown here is derived from an EMBL/GenBank/DDBJ whole genome shotgun (WGS) entry which is preliminary data.</text>
</comment>
<dbReference type="PROSITE" id="PS50999">
    <property type="entry name" value="COX2_TM"/>
    <property type="match status" value="1"/>
</dbReference>
<dbReference type="Proteomes" id="UP000014411">
    <property type="component" value="Unassembled WGS sequence"/>
</dbReference>
<feature type="transmembrane region" description="Helical" evidence="16">
    <location>
        <begin position="111"/>
        <end position="132"/>
    </location>
</feature>
<dbReference type="CDD" id="cd13912">
    <property type="entry name" value="CcO_II_C"/>
    <property type="match status" value="1"/>
</dbReference>
<evidence type="ECO:0000313" key="20">
    <source>
        <dbReference type="Proteomes" id="UP000014411"/>
    </source>
</evidence>
<gene>
    <name evidence="19" type="ORF">RGCCGE502_04655</name>
</gene>
<keyword evidence="4 14" id="KW-0679">Respiratory chain</keyword>
<dbReference type="InterPro" id="IPR001505">
    <property type="entry name" value="Copper_CuA"/>
</dbReference>
<dbReference type="Pfam" id="PF00116">
    <property type="entry name" value="COX2"/>
    <property type="match status" value="1"/>
</dbReference>
<evidence type="ECO:0000256" key="16">
    <source>
        <dbReference type="SAM" id="Phobius"/>
    </source>
</evidence>
<dbReference type="PANTHER" id="PTHR22888">
    <property type="entry name" value="CYTOCHROME C OXIDASE, SUBUNIT II"/>
    <property type="match status" value="1"/>
</dbReference>
<evidence type="ECO:0000256" key="10">
    <source>
        <dbReference type="ARBA" id="ARBA00023008"/>
    </source>
</evidence>
<organism evidence="19 20">
    <name type="scientific">Rhizobium grahamii CCGE 502</name>
    <dbReference type="NCBI Taxonomy" id="990285"/>
    <lineage>
        <taxon>Bacteria</taxon>
        <taxon>Pseudomonadati</taxon>
        <taxon>Pseudomonadota</taxon>
        <taxon>Alphaproteobacteria</taxon>
        <taxon>Hyphomicrobiales</taxon>
        <taxon>Rhizobiaceae</taxon>
        <taxon>Rhizobium/Agrobacterium group</taxon>
        <taxon>Rhizobium</taxon>
    </lineage>
</organism>
<keyword evidence="7" id="KW-1278">Translocase</keyword>
<evidence type="ECO:0000256" key="13">
    <source>
        <dbReference type="ARBA" id="ARBA00047816"/>
    </source>
</evidence>